<accession>A0A0A7CP45</accession>
<evidence type="ECO:0000256" key="6">
    <source>
        <dbReference type="ARBA" id="ARBA00022824"/>
    </source>
</evidence>
<reference evidence="10" key="1">
    <citation type="journal article" date="2014" name="Genome Biol. Evol.">
        <title>The secreted proteins of Achlya hypogyna and Thraustotheca clavata identify the ancestral oomycete secretome and reveal gene acquisitions by horizontal gene transfer.</title>
        <authorList>
            <person name="Misner I."/>
            <person name="Blouin N."/>
            <person name="Leonard G."/>
            <person name="Richards T.A."/>
            <person name="Lane C.E."/>
        </authorList>
    </citation>
    <scope>NUCLEOTIDE SEQUENCE</scope>
    <source>
        <strain evidence="10">ATCC 48635</strain>
    </source>
</reference>
<comment type="subcellular location">
    <subcellularLocation>
        <location evidence="1">Endoplasmic reticulum membrane</location>
        <topology evidence="1">Single-pass type I membrane protein</topology>
    </subcellularLocation>
</comment>
<evidence type="ECO:0000256" key="3">
    <source>
        <dbReference type="ARBA" id="ARBA00020105"/>
    </source>
</evidence>
<dbReference type="AlphaFoldDB" id="A0A0A7CP45"/>
<keyword evidence="6" id="KW-0256">Endoplasmic reticulum</keyword>
<evidence type="ECO:0000256" key="5">
    <source>
        <dbReference type="ARBA" id="ARBA00022729"/>
    </source>
</evidence>
<sequence>MKFLLLACVAALLQLAVCDPREQEKTSRNDFEEVELNIETVRSKRGYSLDLEHSVDGVFSPRGEVNIDFGSTKPTAVFPSKLALNEQQRSAFQNIVAQNGLYTIRARSEPGNPKSPFVVASVPACFLAKARFREDLAFHVNEVGHLISIEFRTPFVDSATCREVAKVRKHAARRHPHILLCQRNLKEATFYSTGSVFGATEGPEVPRIAMTATKVAAPPGVAPVRLENEPEPEEQQSFFRKYWYIIIPLLLVLMQGGGEPPAQGAAPARR</sequence>
<feature type="chain" id="PRO_5002037126" description="ER membrane protein complex subunit 10" evidence="9">
    <location>
        <begin position="19"/>
        <end position="270"/>
    </location>
</feature>
<protein>
    <recommendedName>
        <fullName evidence="3">ER membrane protein complex subunit 10</fullName>
    </recommendedName>
</protein>
<evidence type="ECO:0000256" key="2">
    <source>
        <dbReference type="ARBA" id="ARBA00007695"/>
    </source>
</evidence>
<dbReference type="EMBL" id="KM038875">
    <property type="protein sequence ID" value="AIG56336.1"/>
    <property type="molecule type" value="Genomic_DNA"/>
</dbReference>
<keyword evidence="7" id="KW-1133">Transmembrane helix</keyword>
<proteinExistence type="inferred from homology"/>
<keyword evidence="4" id="KW-0812">Transmembrane</keyword>
<name>A0A0A7CP45_ACHHY</name>
<dbReference type="PANTHER" id="PTHR21397">
    <property type="entry name" value="CHROMATIN COMPLEXES SUBUNIT BAP18-RELATED"/>
    <property type="match status" value="1"/>
</dbReference>
<comment type="similarity">
    <text evidence="2">Belongs to the EMC10 family.</text>
</comment>
<evidence type="ECO:0000256" key="7">
    <source>
        <dbReference type="ARBA" id="ARBA00022989"/>
    </source>
</evidence>
<evidence type="ECO:0000256" key="9">
    <source>
        <dbReference type="SAM" id="SignalP"/>
    </source>
</evidence>
<evidence type="ECO:0000256" key="4">
    <source>
        <dbReference type="ARBA" id="ARBA00022692"/>
    </source>
</evidence>
<evidence type="ECO:0000313" key="10">
    <source>
        <dbReference type="EMBL" id="AIG56336.1"/>
    </source>
</evidence>
<keyword evidence="8" id="KW-0472">Membrane</keyword>
<organism evidence="10">
    <name type="scientific">Achlya hypogyna</name>
    <name type="common">Oomycete</name>
    <name type="synonym">Protoachlya hypogyna</name>
    <dbReference type="NCBI Taxonomy" id="1202772"/>
    <lineage>
        <taxon>Eukaryota</taxon>
        <taxon>Sar</taxon>
        <taxon>Stramenopiles</taxon>
        <taxon>Oomycota</taxon>
        <taxon>Saprolegniomycetes</taxon>
        <taxon>Saprolegniales</taxon>
        <taxon>Achlyaceae</taxon>
        <taxon>Achlya</taxon>
    </lineage>
</organism>
<keyword evidence="5 9" id="KW-0732">Signal</keyword>
<evidence type="ECO:0000256" key="1">
    <source>
        <dbReference type="ARBA" id="ARBA00004115"/>
    </source>
</evidence>
<dbReference type="GO" id="GO:0005789">
    <property type="term" value="C:endoplasmic reticulum membrane"/>
    <property type="evidence" value="ECO:0007669"/>
    <property type="project" value="UniProtKB-SubCell"/>
</dbReference>
<dbReference type="CDD" id="cd22209">
    <property type="entry name" value="EMC10"/>
    <property type="match status" value="1"/>
</dbReference>
<dbReference type="PANTHER" id="PTHR21397:SF4">
    <property type="entry name" value="ER MEMBRANE PROTEIN COMPLEX SUBUNIT 10"/>
    <property type="match status" value="1"/>
</dbReference>
<evidence type="ECO:0000256" key="8">
    <source>
        <dbReference type="ARBA" id="ARBA00023136"/>
    </source>
</evidence>
<feature type="signal peptide" evidence="9">
    <location>
        <begin position="1"/>
        <end position="18"/>
    </location>
</feature>
<dbReference type="Pfam" id="PF21203">
    <property type="entry name" value="ECM10"/>
    <property type="match status" value="1"/>
</dbReference>